<dbReference type="STRING" id="1263082.A0A068RM69"/>
<feature type="compositionally biased region" description="Low complexity" evidence="2">
    <location>
        <begin position="76"/>
        <end position="95"/>
    </location>
</feature>
<dbReference type="InterPro" id="IPR012677">
    <property type="entry name" value="Nucleotide-bd_a/b_plait_sf"/>
</dbReference>
<evidence type="ECO:0000256" key="2">
    <source>
        <dbReference type="SAM" id="MobiDB-lite"/>
    </source>
</evidence>
<sequence length="329" mass="38750">MDHPRGSSPPLPPQTMSSYPSEYSRRSPPPPPPPSGYGYRSSGRPFSSRPSSSRSPPPPPRRSANDRYYERDYYYRTRSPVAAAAQPHPHATRYSSPPPPPPPPRYASPPRRRGDDNDATASRSRSPDRRSRYRDDYPPPPSSSSSRYDRRYYDRYDDSRRYDRYDDRRYPRSSMPRRPRRMDRGSSRDREESTTLFVGNLPYDYMEREVASMFERYGKVNKVTVPVDSATQRNKGFAFVEFDQRREAEDAFERLDKFSVEGRRLKLDWDIGLKKKDEYRGRRFQDRERLPPPRSPDRYASPPPPPPPLSSPPPRSREYRRDSRDLYRR</sequence>
<organism evidence="4 5">
    <name type="scientific">Lichtheimia corymbifera JMRC:FSU:9682</name>
    <dbReference type="NCBI Taxonomy" id="1263082"/>
    <lineage>
        <taxon>Eukaryota</taxon>
        <taxon>Fungi</taxon>
        <taxon>Fungi incertae sedis</taxon>
        <taxon>Mucoromycota</taxon>
        <taxon>Mucoromycotina</taxon>
        <taxon>Mucoromycetes</taxon>
        <taxon>Mucorales</taxon>
        <taxon>Lichtheimiaceae</taxon>
        <taxon>Lichtheimia</taxon>
    </lineage>
</organism>
<feature type="region of interest" description="Disordered" evidence="2">
    <location>
        <begin position="280"/>
        <end position="329"/>
    </location>
</feature>
<accession>A0A068RM69</accession>
<name>A0A068RM69_9FUNG</name>
<dbReference type="AlphaFoldDB" id="A0A068RM69"/>
<dbReference type="InterPro" id="IPR000504">
    <property type="entry name" value="RRM_dom"/>
</dbReference>
<dbReference type="SUPFAM" id="SSF54928">
    <property type="entry name" value="RNA-binding domain, RBD"/>
    <property type="match status" value="1"/>
</dbReference>
<evidence type="ECO:0000313" key="4">
    <source>
        <dbReference type="EMBL" id="CDH50737.1"/>
    </source>
</evidence>
<dbReference type="OrthoDB" id="439808at2759"/>
<feature type="compositionally biased region" description="Pro residues" evidence="2">
    <location>
        <begin position="96"/>
        <end position="107"/>
    </location>
</feature>
<dbReference type="PANTHER" id="PTHR48034">
    <property type="entry name" value="TRANSFORMER-2 SEX-DETERMINING PROTEIN-RELATED"/>
    <property type="match status" value="1"/>
</dbReference>
<feature type="domain" description="RRM" evidence="3">
    <location>
        <begin position="194"/>
        <end position="272"/>
    </location>
</feature>
<dbReference type="InterPro" id="IPR050441">
    <property type="entry name" value="RBM"/>
</dbReference>
<dbReference type="InterPro" id="IPR035979">
    <property type="entry name" value="RBD_domain_sf"/>
</dbReference>
<feature type="compositionally biased region" description="Basic and acidic residues" evidence="2">
    <location>
        <begin position="182"/>
        <end position="193"/>
    </location>
</feature>
<evidence type="ECO:0000313" key="5">
    <source>
        <dbReference type="Proteomes" id="UP000027586"/>
    </source>
</evidence>
<comment type="caution">
    <text evidence="4">The sequence shown here is derived from an EMBL/GenBank/DDBJ whole genome shotgun (WGS) entry which is preliminary data.</text>
</comment>
<dbReference type="Pfam" id="PF00076">
    <property type="entry name" value="RRM_1"/>
    <property type="match status" value="1"/>
</dbReference>
<feature type="compositionally biased region" description="Low complexity" evidence="2">
    <location>
        <begin position="36"/>
        <end position="54"/>
    </location>
</feature>
<evidence type="ECO:0000259" key="3">
    <source>
        <dbReference type="PROSITE" id="PS50102"/>
    </source>
</evidence>
<dbReference type="CDD" id="cd00590">
    <property type="entry name" value="RRM_SF"/>
    <property type="match status" value="1"/>
</dbReference>
<dbReference type="PROSITE" id="PS50102">
    <property type="entry name" value="RRM"/>
    <property type="match status" value="1"/>
</dbReference>
<keyword evidence="1" id="KW-0694">RNA-binding</keyword>
<gene>
    <name evidence="4" type="ORF">LCOR_02438.1</name>
</gene>
<dbReference type="GO" id="GO:0003723">
    <property type="term" value="F:RNA binding"/>
    <property type="evidence" value="ECO:0007669"/>
    <property type="project" value="UniProtKB-UniRule"/>
</dbReference>
<feature type="compositionally biased region" description="Basic and acidic residues" evidence="2">
    <location>
        <begin position="63"/>
        <end position="75"/>
    </location>
</feature>
<feature type="region of interest" description="Disordered" evidence="2">
    <location>
        <begin position="1"/>
        <end position="195"/>
    </location>
</feature>
<feature type="compositionally biased region" description="Pro residues" evidence="2">
    <location>
        <begin position="301"/>
        <end position="314"/>
    </location>
</feature>
<dbReference type="Proteomes" id="UP000027586">
    <property type="component" value="Unassembled WGS sequence"/>
</dbReference>
<feature type="compositionally biased region" description="Basic and acidic residues" evidence="2">
    <location>
        <begin position="315"/>
        <end position="329"/>
    </location>
</feature>
<feature type="compositionally biased region" description="Basic and acidic residues" evidence="2">
    <location>
        <begin position="125"/>
        <end position="137"/>
    </location>
</feature>
<dbReference type="Gene3D" id="3.30.70.330">
    <property type="match status" value="1"/>
</dbReference>
<evidence type="ECO:0000256" key="1">
    <source>
        <dbReference type="PROSITE-ProRule" id="PRU00176"/>
    </source>
</evidence>
<dbReference type="VEuPathDB" id="FungiDB:LCOR_02438.1"/>
<feature type="compositionally biased region" description="Basic and acidic residues" evidence="2">
    <location>
        <begin position="280"/>
        <end position="297"/>
    </location>
</feature>
<dbReference type="SMART" id="SM00360">
    <property type="entry name" value="RRM"/>
    <property type="match status" value="1"/>
</dbReference>
<dbReference type="EMBL" id="CBTN010000007">
    <property type="protein sequence ID" value="CDH50737.1"/>
    <property type="molecule type" value="Genomic_DNA"/>
</dbReference>
<keyword evidence="5" id="KW-1185">Reference proteome</keyword>
<reference evidence="4" key="1">
    <citation type="submission" date="2013-08" db="EMBL/GenBank/DDBJ databases">
        <title>Gene expansion shapes genome architecture in the human pathogen Lichtheimia corymbifera: an evolutionary genomics analysis in the ancient terrestrial Mucorales (Mucoromycotina).</title>
        <authorList>
            <person name="Schwartze V.U."/>
            <person name="Winter S."/>
            <person name="Shelest E."/>
            <person name="Marcet-Houben M."/>
            <person name="Horn F."/>
            <person name="Wehner S."/>
            <person name="Hoffmann K."/>
            <person name="Riege K."/>
            <person name="Sammeth M."/>
            <person name="Nowrousian M."/>
            <person name="Valiante V."/>
            <person name="Linde J."/>
            <person name="Jacobsen I.D."/>
            <person name="Marz M."/>
            <person name="Brakhage A.A."/>
            <person name="Gabaldon T."/>
            <person name="Bocker S."/>
            <person name="Voigt K."/>
        </authorList>
    </citation>
    <scope>NUCLEOTIDE SEQUENCE [LARGE SCALE GENOMIC DNA]</scope>
    <source>
        <strain evidence="4">FSU 9682</strain>
    </source>
</reference>
<protein>
    <recommendedName>
        <fullName evidence="3">RRM domain-containing protein</fullName>
    </recommendedName>
</protein>
<feature type="compositionally biased region" description="Basic and acidic residues" evidence="2">
    <location>
        <begin position="147"/>
        <end position="170"/>
    </location>
</feature>
<proteinExistence type="predicted"/>